<dbReference type="RefSeq" id="WP_043950156.1">
    <property type="nucleotide sequence ID" value="NZ_HG966617.1"/>
</dbReference>
<dbReference type="GO" id="GO:0000225">
    <property type="term" value="F:N-acetylglucosaminylphosphatidylinositol deacetylase activity"/>
    <property type="evidence" value="ECO:0007669"/>
    <property type="project" value="UniProtKB-EC"/>
</dbReference>
<dbReference type="HOGENOM" id="CLU_049311_4_1_5"/>
<keyword evidence="1" id="KW-0378">Hydrolase</keyword>
<name>X5MMT9_9HYPH</name>
<protein>
    <submittedName>
        <fullName evidence="1">Carbohydrate esterase|CE14</fullName>
        <ecNumber evidence="1">3.5.1.89</ecNumber>
    </submittedName>
</protein>
<dbReference type="OrthoDB" id="116799at2"/>
<evidence type="ECO:0000313" key="2">
    <source>
        <dbReference type="Proteomes" id="UP000032160"/>
    </source>
</evidence>
<dbReference type="PANTHER" id="PTHR12993:SF11">
    <property type="entry name" value="N-ACETYLGLUCOSAMINYL-PHOSPHATIDYLINOSITOL DE-N-ACETYLASE"/>
    <property type="match status" value="1"/>
</dbReference>
<keyword evidence="2" id="KW-1185">Reference proteome</keyword>
<dbReference type="EC" id="3.5.1.89" evidence="1"/>
<dbReference type="EMBL" id="HG966617">
    <property type="protein sequence ID" value="CDO59526.2"/>
    <property type="molecule type" value="Genomic_DNA"/>
</dbReference>
<evidence type="ECO:0000313" key="1">
    <source>
        <dbReference type="EMBL" id="CDO59526.2"/>
    </source>
</evidence>
<dbReference type="SUPFAM" id="SSF102588">
    <property type="entry name" value="LmbE-like"/>
    <property type="match status" value="1"/>
</dbReference>
<dbReference type="KEGG" id="pect:BN1012_Phect1312"/>
<dbReference type="Pfam" id="PF02585">
    <property type="entry name" value="PIG-L"/>
    <property type="match status" value="1"/>
</dbReference>
<dbReference type="PANTHER" id="PTHR12993">
    <property type="entry name" value="N-ACETYLGLUCOSAMINYL-PHOSPHATIDYLINOSITOL DE-N-ACETYLASE-RELATED"/>
    <property type="match status" value="1"/>
</dbReference>
<gene>
    <name evidence="1" type="ORF">BN1012_Phect1312</name>
</gene>
<dbReference type="AlphaFoldDB" id="X5MMT9"/>
<sequence>MLKLLGRIGAIVGGIALLVSMVGAIWLDSLFEEPGVKHVTSLTQELGAKRVMAIFAHPDDEQLVAGLLVAAKAEGADLGMITATRGEAGTQMPKIVHQQHLGIIRMAEALKNSYALGIDAHEVWPMPDGALERDVPFLSLAAEITKAFHRFEPDLVVTFWPESGATGHRDHMRIGLAAQHAVRQFEGIHVYQGPSNIAYTLMPRGVMQRLGGERGDFVAENQPDPTHSMPSNADAKLRGWDIHESQRDYVEETYLVPANVLYSFFDKEFYFVEEVR</sequence>
<dbReference type="STRING" id="1458461.BN1012_Phect1312"/>
<dbReference type="Proteomes" id="UP000032160">
    <property type="component" value="Chromosome I"/>
</dbReference>
<dbReference type="InterPro" id="IPR003737">
    <property type="entry name" value="GlcNAc_PI_deacetylase-related"/>
</dbReference>
<proteinExistence type="predicted"/>
<organism evidence="1 2">
    <name type="scientific">Candidatus Phaeomarinibacter ectocarpi</name>
    <dbReference type="NCBI Taxonomy" id="1458461"/>
    <lineage>
        <taxon>Bacteria</taxon>
        <taxon>Pseudomonadati</taxon>
        <taxon>Pseudomonadota</taxon>
        <taxon>Alphaproteobacteria</taxon>
        <taxon>Hyphomicrobiales</taxon>
        <taxon>Parvibaculaceae</taxon>
        <taxon>Candidatus Phaeomarinibacter</taxon>
    </lineage>
</organism>
<dbReference type="InterPro" id="IPR024078">
    <property type="entry name" value="LmbE-like_dom_sf"/>
</dbReference>
<reference evidence="1 2" key="1">
    <citation type="journal article" date="2014" name="Front. Genet.">
        <title>Genome and metabolic network of "Candidatus Phaeomarinobacter ectocarpi" Ec32, a new candidate genus of Alphaproteobacteria frequently associated with brown algae.</title>
        <authorList>
            <person name="Dittami S.M."/>
            <person name="Barbeyron T."/>
            <person name="Boyen C."/>
            <person name="Cambefort J."/>
            <person name="Collet G."/>
            <person name="Delage L."/>
            <person name="Gobet A."/>
            <person name="Groisillier A."/>
            <person name="Leblanc C."/>
            <person name="Michel G."/>
            <person name="Scornet D."/>
            <person name="Siegel A."/>
            <person name="Tapia J.E."/>
            <person name="Tonon T."/>
        </authorList>
    </citation>
    <scope>NUCLEOTIDE SEQUENCE [LARGE SCALE GENOMIC DNA]</scope>
    <source>
        <strain evidence="1 2">Ec32</strain>
    </source>
</reference>
<accession>X5MMT9</accession>
<dbReference type="Gene3D" id="3.40.50.10320">
    <property type="entry name" value="LmbE-like"/>
    <property type="match status" value="1"/>
</dbReference>